<dbReference type="InterPro" id="IPR054000">
    <property type="entry name" value="MLKL_N"/>
</dbReference>
<dbReference type="InterPro" id="IPR059179">
    <property type="entry name" value="MLKL-like_MCAfunc"/>
</dbReference>
<dbReference type="GO" id="GO:0007166">
    <property type="term" value="P:cell surface receptor signaling pathway"/>
    <property type="evidence" value="ECO:0007669"/>
    <property type="project" value="InterPro"/>
</dbReference>
<name>A0AAD6U733_9AGAR</name>
<dbReference type="EMBL" id="JARJCN010000018">
    <property type="protein sequence ID" value="KAJ7092406.1"/>
    <property type="molecule type" value="Genomic_DNA"/>
</dbReference>
<evidence type="ECO:0000313" key="2">
    <source>
        <dbReference type="EMBL" id="KAJ7092406.1"/>
    </source>
</evidence>
<dbReference type="AlphaFoldDB" id="A0AAD6U733"/>
<proteinExistence type="predicted"/>
<dbReference type="CDD" id="cd21037">
    <property type="entry name" value="MLKL_NTD"/>
    <property type="match status" value="1"/>
</dbReference>
<keyword evidence="3" id="KW-1185">Reference proteome</keyword>
<evidence type="ECO:0000259" key="1">
    <source>
        <dbReference type="Pfam" id="PF22215"/>
    </source>
</evidence>
<comment type="caution">
    <text evidence="2">The sequence shown here is derived from an EMBL/GenBank/DDBJ whole genome shotgun (WGS) entry which is preliminary data.</text>
</comment>
<protein>
    <recommendedName>
        <fullName evidence="1">Mixed lineage kinase domain-containing protein</fullName>
    </recommendedName>
</protein>
<feature type="domain" description="Mixed lineage kinase" evidence="1">
    <location>
        <begin position="7"/>
        <end position="109"/>
    </location>
</feature>
<accession>A0AAD6U733</accession>
<sequence>MFAISATTQSLITAVQKVKRNKQDCAQLLENIQALLLAVINLHLKSETGGSLPPATLAHIGKFTETLRKVHMFVEVQQDGNRIKHFLRQNEIGNLLRACHEGLQQAMDVFKVNILSFQCGTQLDYQVD</sequence>
<gene>
    <name evidence="2" type="ORF">B0H15DRAFT_833809</name>
</gene>
<dbReference type="Proteomes" id="UP001222325">
    <property type="component" value="Unassembled WGS sequence"/>
</dbReference>
<organism evidence="2 3">
    <name type="scientific">Mycena belliarum</name>
    <dbReference type="NCBI Taxonomy" id="1033014"/>
    <lineage>
        <taxon>Eukaryota</taxon>
        <taxon>Fungi</taxon>
        <taxon>Dikarya</taxon>
        <taxon>Basidiomycota</taxon>
        <taxon>Agaricomycotina</taxon>
        <taxon>Agaricomycetes</taxon>
        <taxon>Agaricomycetidae</taxon>
        <taxon>Agaricales</taxon>
        <taxon>Marasmiineae</taxon>
        <taxon>Mycenaceae</taxon>
        <taxon>Mycena</taxon>
    </lineage>
</organism>
<evidence type="ECO:0000313" key="3">
    <source>
        <dbReference type="Proteomes" id="UP001222325"/>
    </source>
</evidence>
<dbReference type="Gene3D" id="1.20.930.20">
    <property type="entry name" value="Adaptor protein Cbl, N-terminal domain"/>
    <property type="match status" value="1"/>
</dbReference>
<dbReference type="InterPro" id="IPR036537">
    <property type="entry name" value="Adaptor_Cbl_N_dom_sf"/>
</dbReference>
<dbReference type="Pfam" id="PF22215">
    <property type="entry name" value="MLKL_N"/>
    <property type="match status" value="1"/>
</dbReference>
<reference evidence="2" key="1">
    <citation type="submission" date="2023-03" db="EMBL/GenBank/DDBJ databases">
        <title>Massive genome expansion in bonnet fungi (Mycena s.s.) driven by repeated elements and novel gene families across ecological guilds.</title>
        <authorList>
            <consortium name="Lawrence Berkeley National Laboratory"/>
            <person name="Harder C.B."/>
            <person name="Miyauchi S."/>
            <person name="Viragh M."/>
            <person name="Kuo A."/>
            <person name="Thoen E."/>
            <person name="Andreopoulos B."/>
            <person name="Lu D."/>
            <person name="Skrede I."/>
            <person name="Drula E."/>
            <person name="Henrissat B."/>
            <person name="Morin E."/>
            <person name="Kohler A."/>
            <person name="Barry K."/>
            <person name="LaButti K."/>
            <person name="Morin E."/>
            <person name="Salamov A."/>
            <person name="Lipzen A."/>
            <person name="Mereny Z."/>
            <person name="Hegedus B."/>
            <person name="Baldrian P."/>
            <person name="Stursova M."/>
            <person name="Weitz H."/>
            <person name="Taylor A."/>
            <person name="Grigoriev I.V."/>
            <person name="Nagy L.G."/>
            <person name="Martin F."/>
            <person name="Kauserud H."/>
        </authorList>
    </citation>
    <scope>NUCLEOTIDE SEQUENCE</scope>
    <source>
        <strain evidence="2">CBHHK173m</strain>
    </source>
</reference>